<feature type="coiled-coil region" evidence="1">
    <location>
        <begin position="70"/>
        <end position="114"/>
    </location>
</feature>
<keyword evidence="1" id="KW-0175">Coiled coil</keyword>
<dbReference type="RefSeq" id="XP_022456688.1">
    <property type="nucleotide sequence ID" value="XM_022605195.1"/>
</dbReference>
<dbReference type="STRING" id="1382522.W6MG33"/>
<dbReference type="HOGENOM" id="CLU_1532798_0_0_1"/>
<dbReference type="Proteomes" id="UP000019384">
    <property type="component" value="Unassembled WGS sequence"/>
</dbReference>
<sequence length="175" mass="19501">MSAKEQDQIQILPKPQARDKPAKALKPAKKRFIPSSNILNSIISSNENSHQLLTINSNIHSNINIKTNNSFDLKLQLQNATKENENLKKILNKLNKEIENLKILKLESDSAKNDSTLFNAEFSLNAKKLKLDDSLSDSGISNYTDMCGFCSSGTPCFCYTDSSASLWYGKEGERG</sequence>
<dbReference type="EMBL" id="HG793125">
    <property type="protein sequence ID" value="CDK24671.1"/>
    <property type="molecule type" value="Genomic_DNA"/>
</dbReference>
<accession>W6MG33</accession>
<protein>
    <recommendedName>
        <fullName evidence="5">Hap4 transcription factor heteromerisation domain-containing protein</fullName>
    </recommendedName>
</protein>
<reference evidence="3" key="1">
    <citation type="submission" date="2013-12" db="EMBL/GenBank/DDBJ databases">
        <authorList>
            <person name="Genoscope - CEA"/>
        </authorList>
    </citation>
    <scope>NUCLEOTIDE SEQUENCE</scope>
    <source>
        <strain evidence="3">CBS 1993</strain>
    </source>
</reference>
<gene>
    <name evidence="3" type="ORF">KUCA_T00000637001</name>
</gene>
<evidence type="ECO:0000313" key="3">
    <source>
        <dbReference type="EMBL" id="CDK24671.1"/>
    </source>
</evidence>
<reference evidence="3" key="2">
    <citation type="submission" date="2014-02" db="EMBL/GenBank/DDBJ databases">
        <title>Complete DNA sequence of /Kuraishia capsulata/ illustrates novel genomic features among budding yeasts (/Saccharomycotina/).</title>
        <authorList>
            <person name="Morales L."/>
            <person name="Noel B."/>
            <person name="Porcel B."/>
            <person name="Marcet-Houben M."/>
            <person name="Hullo M-F."/>
            <person name="Sacerdot C."/>
            <person name="Tekaia F."/>
            <person name="Leh-Louis V."/>
            <person name="Despons L."/>
            <person name="Khanna V."/>
            <person name="Aury J-M."/>
            <person name="Barbe V."/>
            <person name="Couloux A."/>
            <person name="Labadie K."/>
            <person name="Pelletier E."/>
            <person name="Souciet J-L."/>
            <person name="Boekhout T."/>
            <person name="Gabaldon T."/>
            <person name="Wincker P."/>
            <person name="Dujon B."/>
        </authorList>
    </citation>
    <scope>NUCLEOTIDE SEQUENCE</scope>
    <source>
        <strain evidence="3">CBS 1993</strain>
    </source>
</reference>
<keyword evidence="4" id="KW-1185">Reference proteome</keyword>
<dbReference type="GeneID" id="34518076"/>
<evidence type="ECO:0008006" key="5">
    <source>
        <dbReference type="Google" id="ProtNLM"/>
    </source>
</evidence>
<proteinExistence type="predicted"/>
<evidence type="ECO:0000256" key="1">
    <source>
        <dbReference type="SAM" id="Coils"/>
    </source>
</evidence>
<name>W6MG33_9ASCO</name>
<evidence type="ECO:0000256" key="2">
    <source>
        <dbReference type="SAM" id="MobiDB-lite"/>
    </source>
</evidence>
<organism evidence="3 4">
    <name type="scientific">Kuraishia capsulata CBS 1993</name>
    <dbReference type="NCBI Taxonomy" id="1382522"/>
    <lineage>
        <taxon>Eukaryota</taxon>
        <taxon>Fungi</taxon>
        <taxon>Dikarya</taxon>
        <taxon>Ascomycota</taxon>
        <taxon>Saccharomycotina</taxon>
        <taxon>Pichiomycetes</taxon>
        <taxon>Pichiales</taxon>
        <taxon>Pichiaceae</taxon>
        <taxon>Kuraishia</taxon>
    </lineage>
</organism>
<dbReference type="AlphaFoldDB" id="W6MG33"/>
<feature type="region of interest" description="Disordered" evidence="2">
    <location>
        <begin position="1"/>
        <end position="24"/>
    </location>
</feature>
<evidence type="ECO:0000313" key="4">
    <source>
        <dbReference type="Proteomes" id="UP000019384"/>
    </source>
</evidence>